<dbReference type="GO" id="GO:0004842">
    <property type="term" value="F:ubiquitin-protein transferase activity"/>
    <property type="evidence" value="ECO:0007669"/>
    <property type="project" value="InterPro"/>
</dbReference>
<keyword evidence="1" id="KW-0862">Zinc</keyword>
<dbReference type="Proteomes" id="UP001154282">
    <property type="component" value="Unassembled WGS sequence"/>
</dbReference>
<dbReference type="PROSITE" id="PS50089">
    <property type="entry name" value="ZF_RING_2"/>
    <property type="match status" value="1"/>
</dbReference>
<organism evidence="4 5">
    <name type="scientific">Linum tenue</name>
    <dbReference type="NCBI Taxonomy" id="586396"/>
    <lineage>
        <taxon>Eukaryota</taxon>
        <taxon>Viridiplantae</taxon>
        <taxon>Streptophyta</taxon>
        <taxon>Embryophyta</taxon>
        <taxon>Tracheophyta</taxon>
        <taxon>Spermatophyta</taxon>
        <taxon>Magnoliopsida</taxon>
        <taxon>eudicotyledons</taxon>
        <taxon>Gunneridae</taxon>
        <taxon>Pentapetalae</taxon>
        <taxon>rosids</taxon>
        <taxon>fabids</taxon>
        <taxon>Malpighiales</taxon>
        <taxon>Linaceae</taxon>
        <taxon>Linum</taxon>
    </lineage>
</organism>
<keyword evidence="1" id="KW-0863">Zinc-finger</keyword>
<feature type="compositionally biased region" description="Gly residues" evidence="2">
    <location>
        <begin position="421"/>
        <end position="431"/>
    </location>
</feature>
<feature type="region of interest" description="Disordered" evidence="2">
    <location>
        <begin position="286"/>
        <end position="310"/>
    </location>
</feature>
<dbReference type="Pfam" id="PF13639">
    <property type="entry name" value="zf-RING_2"/>
    <property type="match status" value="1"/>
</dbReference>
<gene>
    <name evidence="4" type="ORF">LITE_LOCUS34203</name>
</gene>
<feature type="compositionally biased region" description="Polar residues" evidence="2">
    <location>
        <begin position="297"/>
        <end position="309"/>
    </location>
</feature>
<feature type="region of interest" description="Disordered" evidence="2">
    <location>
        <begin position="323"/>
        <end position="443"/>
    </location>
</feature>
<comment type="caution">
    <text evidence="4">The sequence shown here is derived from an EMBL/GenBank/DDBJ whole genome shotgun (WGS) entry which is preliminary data.</text>
</comment>
<dbReference type="SMART" id="SM00184">
    <property type="entry name" value="RING"/>
    <property type="match status" value="1"/>
</dbReference>
<reference evidence="4" key="1">
    <citation type="submission" date="2022-08" db="EMBL/GenBank/DDBJ databases">
        <authorList>
            <person name="Gutierrez-Valencia J."/>
        </authorList>
    </citation>
    <scope>NUCLEOTIDE SEQUENCE</scope>
</reference>
<feature type="compositionally biased region" description="Polar residues" evidence="2">
    <location>
        <begin position="242"/>
        <end position="259"/>
    </location>
</feature>
<dbReference type="GO" id="GO:0008270">
    <property type="term" value="F:zinc ion binding"/>
    <property type="evidence" value="ECO:0007669"/>
    <property type="project" value="UniProtKB-KW"/>
</dbReference>
<feature type="domain" description="RING-type" evidence="3">
    <location>
        <begin position="43"/>
        <end position="88"/>
    </location>
</feature>
<dbReference type="InterPro" id="IPR013083">
    <property type="entry name" value="Znf_RING/FYVE/PHD"/>
</dbReference>
<evidence type="ECO:0000256" key="1">
    <source>
        <dbReference type="PROSITE-ProRule" id="PRU00175"/>
    </source>
</evidence>
<dbReference type="Gene3D" id="3.30.40.10">
    <property type="entry name" value="Zinc/RING finger domain, C3HC4 (zinc finger)"/>
    <property type="match status" value="1"/>
</dbReference>
<evidence type="ECO:0000256" key="2">
    <source>
        <dbReference type="SAM" id="MobiDB-lite"/>
    </source>
</evidence>
<proteinExistence type="predicted"/>
<dbReference type="EMBL" id="CAMGYJ010000008">
    <property type="protein sequence ID" value="CAI0459861.1"/>
    <property type="molecule type" value="Genomic_DNA"/>
</dbReference>
<dbReference type="PANTHER" id="PTHR46798:SF3">
    <property type="entry name" value="RING FINGER FAMILY PROTEIN"/>
    <property type="match status" value="1"/>
</dbReference>
<protein>
    <recommendedName>
        <fullName evidence="3">RING-type domain-containing protein</fullName>
    </recommendedName>
</protein>
<dbReference type="InterPro" id="IPR001841">
    <property type="entry name" value="Znf_RING"/>
</dbReference>
<evidence type="ECO:0000313" key="5">
    <source>
        <dbReference type="Proteomes" id="UP001154282"/>
    </source>
</evidence>
<keyword evidence="1" id="KW-0479">Metal-binding</keyword>
<dbReference type="SUPFAM" id="SSF57850">
    <property type="entry name" value="RING/U-box"/>
    <property type="match status" value="1"/>
</dbReference>
<dbReference type="AlphaFoldDB" id="A0AAV0NNS2"/>
<name>A0AAV0NNS2_9ROSI</name>
<feature type="region of interest" description="Disordered" evidence="2">
    <location>
        <begin position="242"/>
        <end position="265"/>
    </location>
</feature>
<dbReference type="PANTHER" id="PTHR46798">
    <property type="entry name" value="OS09G0511500 PROTEIN"/>
    <property type="match status" value="1"/>
</dbReference>
<dbReference type="InterPro" id="IPR044274">
    <property type="entry name" value="RFI2"/>
</dbReference>
<accession>A0AAV0NNS2</accession>
<evidence type="ECO:0000313" key="4">
    <source>
        <dbReference type="EMBL" id="CAI0459861.1"/>
    </source>
</evidence>
<feature type="compositionally biased region" description="Polar residues" evidence="2">
    <location>
        <begin position="373"/>
        <end position="392"/>
    </location>
</feature>
<dbReference type="CDD" id="cd16448">
    <property type="entry name" value="RING-H2"/>
    <property type="match status" value="1"/>
</dbReference>
<sequence>MGLGNSENDLIVDDCDGEGAGVADDGGEVGGGGYGKSLGSVSCSICLEVVMDTGDRSWAKLQCGHQFHLDCIGSAFNTKGVMQCPNCRKVEKGQWLFANGSRSLPEVNTDDWAHEEDAYYSISQVSLGFHYCPFGGSLTRPPSSFEEGELSLNAYHDLLGQPAVFAEHAAAISSASNACPYIAYFGPIHPSSSSSSAGVSDTSNFNGHWNAPSVPSDMASSYGFPAALDLHYHSWEHQSPPFSTTSSRIGGVDQSSLPPNAQRAVGRSNNVGPQRAGSFMHPFVINPGSGARAGSSVPPSGTPTYQGSNARARDRVQALQDYYQQQPGSSPPIHAPPLIATSARRPSSSSHRGLSRVIPPTPDQAGFYFFPSAGTTSSGRNYQEPENASSRTGFRAWEPLFPLNNSHPDRDSGWGPTFQQGSGGSEAGGGIRSVSFRQRQNRS</sequence>
<keyword evidence="5" id="KW-1185">Reference proteome</keyword>
<evidence type="ECO:0000259" key="3">
    <source>
        <dbReference type="PROSITE" id="PS50089"/>
    </source>
</evidence>